<gene>
    <name evidence="6" type="ORF">FRUB_07687</name>
</gene>
<accession>A0A225DR03</accession>
<dbReference type="OrthoDB" id="9795548at2"/>
<dbReference type="Pfam" id="PF00005">
    <property type="entry name" value="ABC_tran"/>
    <property type="match status" value="1"/>
</dbReference>
<dbReference type="InterPro" id="IPR003439">
    <property type="entry name" value="ABC_transporter-like_ATP-bd"/>
</dbReference>
<dbReference type="AlphaFoldDB" id="A0A225DR03"/>
<dbReference type="CDD" id="cd03230">
    <property type="entry name" value="ABC_DR_subfamily_A"/>
    <property type="match status" value="1"/>
</dbReference>
<feature type="domain" description="ABC transporter" evidence="5">
    <location>
        <begin position="2"/>
        <end position="231"/>
    </location>
</feature>
<sequence>MIVVEHLTKYYGEYPAVRDVTFEVPKGRVVGFLGPNGAGKSTTMRILAGFLTATSGRASIAGKDVFSDPIAVRRNIGYMPESCPLYPELRVEEYLKFRAGLKGLGWGARRKRIDYVVERCWLKDVRRQLIGTLSKGYRQRVGLADSLLADPPVLILDEPTAGLDPTQIRETRKLIRELGREHTMLLSTHILSEVEMACDSVIIIYQGQVIEDGTLEAVRHKHKNQNLEEIFVRLTGQEGI</sequence>
<evidence type="ECO:0000313" key="7">
    <source>
        <dbReference type="Proteomes" id="UP000214646"/>
    </source>
</evidence>
<evidence type="ECO:0000256" key="3">
    <source>
        <dbReference type="ARBA" id="ARBA00022741"/>
    </source>
</evidence>
<evidence type="ECO:0000256" key="4">
    <source>
        <dbReference type="ARBA" id="ARBA00022840"/>
    </source>
</evidence>
<dbReference type="Gene3D" id="3.40.50.300">
    <property type="entry name" value="P-loop containing nucleotide triphosphate hydrolases"/>
    <property type="match status" value="1"/>
</dbReference>
<protein>
    <submittedName>
        <fullName evidence="6">ABC transporter</fullName>
    </submittedName>
</protein>
<dbReference type="Proteomes" id="UP000214646">
    <property type="component" value="Unassembled WGS sequence"/>
</dbReference>
<dbReference type="InterPro" id="IPR003593">
    <property type="entry name" value="AAA+_ATPase"/>
</dbReference>
<dbReference type="EMBL" id="NIDE01000014">
    <property type="protein sequence ID" value="OWK38567.1"/>
    <property type="molecule type" value="Genomic_DNA"/>
</dbReference>
<dbReference type="PANTHER" id="PTHR43335:SF4">
    <property type="entry name" value="ABC TRANSPORTER, ATP-BINDING PROTEIN"/>
    <property type="match status" value="1"/>
</dbReference>
<name>A0A225DR03_9BACT</name>
<keyword evidence="2" id="KW-0813">Transport</keyword>
<proteinExistence type="inferred from homology"/>
<dbReference type="PANTHER" id="PTHR43335">
    <property type="entry name" value="ABC TRANSPORTER, ATP-BINDING PROTEIN"/>
    <property type="match status" value="1"/>
</dbReference>
<dbReference type="RefSeq" id="WP_088258336.1">
    <property type="nucleotide sequence ID" value="NZ_NIDE01000014.1"/>
</dbReference>
<dbReference type="InterPro" id="IPR027417">
    <property type="entry name" value="P-loop_NTPase"/>
</dbReference>
<dbReference type="GO" id="GO:0016887">
    <property type="term" value="F:ATP hydrolysis activity"/>
    <property type="evidence" value="ECO:0007669"/>
    <property type="project" value="InterPro"/>
</dbReference>
<evidence type="ECO:0000313" key="6">
    <source>
        <dbReference type="EMBL" id="OWK38567.1"/>
    </source>
</evidence>
<dbReference type="PROSITE" id="PS50893">
    <property type="entry name" value="ABC_TRANSPORTER_2"/>
    <property type="match status" value="1"/>
</dbReference>
<organism evidence="6 7">
    <name type="scientific">Fimbriiglobus ruber</name>
    <dbReference type="NCBI Taxonomy" id="1908690"/>
    <lineage>
        <taxon>Bacteria</taxon>
        <taxon>Pseudomonadati</taxon>
        <taxon>Planctomycetota</taxon>
        <taxon>Planctomycetia</taxon>
        <taxon>Gemmatales</taxon>
        <taxon>Gemmataceae</taxon>
        <taxon>Fimbriiglobus</taxon>
    </lineage>
</organism>
<dbReference type="GO" id="GO:0005524">
    <property type="term" value="F:ATP binding"/>
    <property type="evidence" value="ECO:0007669"/>
    <property type="project" value="UniProtKB-KW"/>
</dbReference>
<evidence type="ECO:0000259" key="5">
    <source>
        <dbReference type="PROSITE" id="PS50893"/>
    </source>
</evidence>
<keyword evidence="7" id="KW-1185">Reference proteome</keyword>
<evidence type="ECO:0000256" key="2">
    <source>
        <dbReference type="ARBA" id="ARBA00022448"/>
    </source>
</evidence>
<comment type="caution">
    <text evidence="6">The sequence shown here is derived from an EMBL/GenBank/DDBJ whole genome shotgun (WGS) entry which is preliminary data.</text>
</comment>
<keyword evidence="3" id="KW-0547">Nucleotide-binding</keyword>
<keyword evidence="4" id="KW-0067">ATP-binding</keyword>
<evidence type="ECO:0000256" key="1">
    <source>
        <dbReference type="ARBA" id="ARBA00005417"/>
    </source>
</evidence>
<comment type="similarity">
    <text evidence="1">Belongs to the ABC transporter superfamily.</text>
</comment>
<dbReference type="SUPFAM" id="SSF52540">
    <property type="entry name" value="P-loop containing nucleoside triphosphate hydrolases"/>
    <property type="match status" value="1"/>
</dbReference>
<reference evidence="7" key="1">
    <citation type="submission" date="2017-06" db="EMBL/GenBank/DDBJ databases">
        <title>Genome analysis of Fimbriiglobus ruber SP5, the first member of the order Planctomycetales with confirmed chitinolytic capability.</title>
        <authorList>
            <person name="Ravin N.V."/>
            <person name="Rakitin A.L."/>
            <person name="Ivanova A.A."/>
            <person name="Beletsky A.V."/>
            <person name="Kulichevskaya I.S."/>
            <person name="Mardanov A.V."/>
            <person name="Dedysh S.N."/>
        </authorList>
    </citation>
    <scope>NUCLEOTIDE SEQUENCE [LARGE SCALE GENOMIC DNA]</scope>
    <source>
        <strain evidence="7">SP5</strain>
    </source>
</reference>
<dbReference type="SMART" id="SM00382">
    <property type="entry name" value="AAA"/>
    <property type="match status" value="1"/>
</dbReference>